<dbReference type="NCBIfam" id="NF041821">
    <property type="entry name" value="daptide_amino"/>
    <property type="match status" value="1"/>
</dbReference>
<evidence type="ECO:0008006" key="6">
    <source>
        <dbReference type="Google" id="ProtNLM"/>
    </source>
</evidence>
<reference evidence="4 5" key="1">
    <citation type="submission" date="2016-10" db="EMBL/GenBank/DDBJ databases">
        <authorList>
            <person name="Cai Z."/>
        </authorList>
    </citation>
    <scope>NUCLEOTIDE SEQUENCE [LARGE SCALE GENOMIC DNA]</scope>
    <source>
        <strain evidence="4 5">CGMCC 1.10826</strain>
    </source>
</reference>
<protein>
    <recommendedName>
        <fullName evidence="6">Adenosylmethionine-8-amino-7-oxononanoate aminotransferase</fullName>
    </recommendedName>
</protein>
<evidence type="ECO:0000256" key="1">
    <source>
        <dbReference type="ARBA" id="ARBA00008954"/>
    </source>
</evidence>
<dbReference type="InterPro" id="IPR005814">
    <property type="entry name" value="Aminotrans_3"/>
</dbReference>
<accession>A0A2Y9AR43</accession>
<dbReference type="RefSeq" id="WP_258369488.1">
    <property type="nucleotide sequence ID" value="NZ_QKLZ01000010.1"/>
</dbReference>
<keyword evidence="2 3" id="KW-0663">Pyridoxal phosphate</keyword>
<evidence type="ECO:0000313" key="4">
    <source>
        <dbReference type="EMBL" id="SSA44789.1"/>
    </source>
</evidence>
<dbReference type="Gene3D" id="3.40.640.10">
    <property type="entry name" value="Type I PLP-dependent aspartate aminotransferase-like (Major domain)"/>
    <property type="match status" value="1"/>
</dbReference>
<evidence type="ECO:0000313" key="5">
    <source>
        <dbReference type="Proteomes" id="UP000250222"/>
    </source>
</evidence>
<evidence type="ECO:0000256" key="3">
    <source>
        <dbReference type="RuleBase" id="RU003560"/>
    </source>
</evidence>
<dbReference type="InterPro" id="IPR049704">
    <property type="entry name" value="Aminotrans_3_PPA_site"/>
</dbReference>
<comment type="similarity">
    <text evidence="1 3">Belongs to the class-III pyridoxal-phosphate-dependent aminotransferase family.</text>
</comment>
<evidence type="ECO:0000256" key="2">
    <source>
        <dbReference type="ARBA" id="ARBA00022898"/>
    </source>
</evidence>
<dbReference type="AlphaFoldDB" id="A0A2Y9AR43"/>
<gene>
    <name evidence="4" type="ORF">SAMN05216184_11080</name>
</gene>
<dbReference type="InterPro" id="IPR015424">
    <property type="entry name" value="PyrdxlP-dep_Trfase"/>
</dbReference>
<dbReference type="GO" id="GO:0030170">
    <property type="term" value="F:pyridoxal phosphate binding"/>
    <property type="evidence" value="ECO:0007669"/>
    <property type="project" value="InterPro"/>
</dbReference>
<name>A0A2Y9AR43_9MICO</name>
<dbReference type="Gene3D" id="3.90.1150.10">
    <property type="entry name" value="Aspartate Aminotransferase, domain 1"/>
    <property type="match status" value="1"/>
</dbReference>
<dbReference type="PROSITE" id="PS00600">
    <property type="entry name" value="AA_TRANSFER_CLASS_3"/>
    <property type="match status" value="1"/>
</dbReference>
<sequence length="429" mass="45305">MDGQGGRTALWPALLDPDLQGRAELCALSASGVRVRFADGVERLCGTSGLWNVPLGYGNEAVARAVGDALREASYLSVFRYENDYARRAAEALVSVAGADAYRRVMFSTSGGVANDLVMKVARHYQIAAGTPRRSLVVGLRHSYHGLSFGGFALTGDDLGQALYRVDQREVRHVAANRVEELDELMRRQGDRVAAVVVEPVLGTGAVPLEDEFVERLLAHRRTHGFLLVADEVATGFGRTGPMFASQGWREQPDVLITSKGLTNGTMAAAAVLLGPEVSTVLDPAVVSHAETQAGTPPTCAAILATIEEFHDHDVLARGQLLSALLDERLDELVAGHPMLASTTGRGAFRALAVRTADGEALADPQVPALVAAIRAEGAVVHPGPGGVQLVPALVYTPSELDELCDAVVRGLDRFAASAAALRPVGSAR</sequence>
<dbReference type="InterPro" id="IPR015422">
    <property type="entry name" value="PyrdxlP-dep_Trfase_small"/>
</dbReference>
<dbReference type="Proteomes" id="UP000250222">
    <property type="component" value="Unassembled WGS sequence"/>
</dbReference>
<dbReference type="InterPro" id="IPR049691">
    <property type="entry name" value="Daptide_aminotransferase"/>
</dbReference>
<dbReference type="GO" id="GO:0008483">
    <property type="term" value="F:transaminase activity"/>
    <property type="evidence" value="ECO:0007669"/>
    <property type="project" value="InterPro"/>
</dbReference>
<organism evidence="4 5">
    <name type="scientific">Georgenia satyanarayanai</name>
    <dbReference type="NCBI Taxonomy" id="860221"/>
    <lineage>
        <taxon>Bacteria</taxon>
        <taxon>Bacillati</taxon>
        <taxon>Actinomycetota</taxon>
        <taxon>Actinomycetes</taxon>
        <taxon>Micrococcales</taxon>
        <taxon>Bogoriellaceae</taxon>
        <taxon>Georgenia</taxon>
    </lineage>
</organism>
<dbReference type="PANTHER" id="PTHR43094">
    <property type="entry name" value="AMINOTRANSFERASE"/>
    <property type="match status" value="1"/>
</dbReference>
<proteinExistence type="inferred from homology"/>
<dbReference type="PANTHER" id="PTHR43094:SF1">
    <property type="entry name" value="AMINOTRANSFERASE CLASS-III"/>
    <property type="match status" value="1"/>
</dbReference>
<dbReference type="InterPro" id="IPR015421">
    <property type="entry name" value="PyrdxlP-dep_Trfase_major"/>
</dbReference>
<dbReference type="SUPFAM" id="SSF53383">
    <property type="entry name" value="PLP-dependent transferases"/>
    <property type="match status" value="1"/>
</dbReference>
<dbReference type="Pfam" id="PF00202">
    <property type="entry name" value="Aminotran_3"/>
    <property type="match status" value="1"/>
</dbReference>
<dbReference type="EMBL" id="UETB01000010">
    <property type="protein sequence ID" value="SSA44789.1"/>
    <property type="molecule type" value="Genomic_DNA"/>
</dbReference>
<keyword evidence="5" id="KW-1185">Reference proteome</keyword>